<evidence type="ECO:0000313" key="3">
    <source>
        <dbReference type="Proteomes" id="UP000295164"/>
    </source>
</evidence>
<name>A0A4R4E2X3_9BACT</name>
<sequence>MRSIYLIATLCLATSCGSADKTTQAPSGDGGDANPSSGSLGKQPTVIEFKEGDAVDVLWAASYYPATIVGYDRSKNCYEVKYENPTYPNACQEKDRLKPRGKSYAEPGSNNPEDAYGTWRTGTVSTTTTEDETYTTTEVHAYSHGTITINPDHTWKWDPISTEHLEGKWDINPAPDKYKGPIHIINGMSGEDWFVGYYGKDELGKPSIYVRNNIGQRWFGGR</sequence>
<dbReference type="Gene3D" id="2.30.30.140">
    <property type="match status" value="1"/>
</dbReference>
<protein>
    <recommendedName>
        <fullName evidence="4">Lipoprotein</fullName>
    </recommendedName>
</protein>
<dbReference type="RefSeq" id="WP_131852287.1">
    <property type="nucleotide sequence ID" value="NZ_SKFH01000017.1"/>
</dbReference>
<reference evidence="2 3" key="1">
    <citation type="submission" date="2019-03" db="EMBL/GenBank/DDBJ databases">
        <authorList>
            <person name="Kim M.K.M."/>
        </authorList>
    </citation>
    <scope>NUCLEOTIDE SEQUENCE [LARGE SCALE GENOMIC DNA]</scope>
    <source>
        <strain evidence="2 3">17J68-15</strain>
    </source>
</reference>
<dbReference type="Proteomes" id="UP000295164">
    <property type="component" value="Unassembled WGS sequence"/>
</dbReference>
<evidence type="ECO:0000256" key="1">
    <source>
        <dbReference type="SAM" id="MobiDB-lite"/>
    </source>
</evidence>
<evidence type="ECO:0008006" key="4">
    <source>
        <dbReference type="Google" id="ProtNLM"/>
    </source>
</evidence>
<comment type="caution">
    <text evidence="2">The sequence shown here is derived from an EMBL/GenBank/DDBJ whole genome shotgun (WGS) entry which is preliminary data.</text>
</comment>
<evidence type="ECO:0000313" key="2">
    <source>
        <dbReference type="EMBL" id="TCZ70138.1"/>
    </source>
</evidence>
<accession>A0A4R4E2X3</accession>
<dbReference type="AlphaFoldDB" id="A0A4R4E2X3"/>
<proteinExistence type="predicted"/>
<dbReference type="PROSITE" id="PS51257">
    <property type="entry name" value="PROKAR_LIPOPROTEIN"/>
    <property type="match status" value="1"/>
</dbReference>
<feature type="region of interest" description="Disordered" evidence="1">
    <location>
        <begin position="91"/>
        <end position="120"/>
    </location>
</feature>
<organism evidence="2 3">
    <name type="scientific">Flaviaesturariibacter aridisoli</name>
    <dbReference type="NCBI Taxonomy" id="2545761"/>
    <lineage>
        <taxon>Bacteria</taxon>
        <taxon>Pseudomonadati</taxon>
        <taxon>Bacteroidota</taxon>
        <taxon>Chitinophagia</taxon>
        <taxon>Chitinophagales</taxon>
        <taxon>Chitinophagaceae</taxon>
        <taxon>Flaviaestuariibacter</taxon>
    </lineage>
</organism>
<gene>
    <name evidence="2" type="ORF">E0486_11300</name>
</gene>
<dbReference type="EMBL" id="SKFH01000017">
    <property type="protein sequence ID" value="TCZ70138.1"/>
    <property type="molecule type" value="Genomic_DNA"/>
</dbReference>
<keyword evidence="3" id="KW-1185">Reference proteome</keyword>
<feature type="region of interest" description="Disordered" evidence="1">
    <location>
        <begin position="18"/>
        <end position="43"/>
    </location>
</feature>